<dbReference type="GO" id="GO:0022904">
    <property type="term" value="P:respiratory electron transport chain"/>
    <property type="evidence" value="ECO:0007669"/>
    <property type="project" value="InterPro"/>
</dbReference>
<evidence type="ECO:0000313" key="16">
    <source>
        <dbReference type="Proteomes" id="UP000077885"/>
    </source>
</evidence>
<dbReference type="Gene3D" id="1.20.950.20">
    <property type="entry name" value="Transmembrane di-heme cytochromes, Chain C"/>
    <property type="match status" value="1"/>
</dbReference>
<evidence type="ECO:0000256" key="3">
    <source>
        <dbReference type="ARBA" id="ARBA00022448"/>
    </source>
</evidence>
<sequence length="156" mass="17209">MKPDTPQRYGTLTRILHWGMAACYLFMFGTAIAWNANQSLMMSLIGPHKAAGFLLMFLAVCRVLWALLQRNRRPANNIAAKLGHWALYALMLAVPALGIARQIGREQGRQALVELGNQLHGELAFVLLALVAGHIAMVIIHAVKGESVLHRMYGNP</sequence>
<evidence type="ECO:0000256" key="11">
    <source>
        <dbReference type="ARBA" id="ARBA00023136"/>
    </source>
</evidence>
<feature type="transmembrane region" description="Helical" evidence="13">
    <location>
        <begin position="12"/>
        <end position="34"/>
    </location>
</feature>
<feature type="transmembrane region" description="Helical" evidence="13">
    <location>
        <begin position="85"/>
        <end position="103"/>
    </location>
</feature>
<comment type="caution">
    <text evidence="15">The sequence shown here is derived from an EMBL/GenBank/DDBJ whole genome shotgun (WGS) entry which is preliminary data.</text>
</comment>
<keyword evidence="3" id="KW-0813">Transport</keyword>
<dbReference type="AlphaFoldDB" id="A0A1A9RWR8"/>
<evidence type="ECO:0000256" key="13">
    <source>
        <dbReference type="SAM" id="Phobius"/>
    </source>
</evidence>
<dbReference type="InterPro" id="IPR011577">
    <property type="entry name" value="Cyt_b561_bac/Ni-Hgenase"/>
</dbReference>
<protein>
    <submittedName>
        <fullName evidence="15">Cytochrome B</fullName>
    </submittedName>
</protein>
<evidence type="ECO:0000256" key="1">
    <source>
        <dbReference type="ARBA" id="ARBA00001970"/>
    </source>
</evidence>
<dbReference type="GO" id="GO:0005886">
    <property type="term" value="C:plasma membrane"/>
    <property type="evidence" value="ECO:0007669"/>
    <property type="project" value="UniProtKB-SubCell"/>
</dbReference>
<comment type="cofactor">
    <cofactor evidence="1">
        <name>heme b</name>
        <dbReference type="ChEBI" id="CHEBI:60344"/>
    </cofactor>
</comment>
<comment type="similarity">
    <text evidence="12">Belongs to the cytochrome b561 family.</text>
</comment>
<accession>A0A1A9RWR8</accession>
<evidence type="ECO:0000256" key="8">
    <source>
        <dbReference type="ARBA" id="ARBA00022982"/>
    </source>
</evidence>
<evidence type="ECO:0000256" key="7">
    <source>
        <dbReference type="ARBA" id="ARBA00022723"/>
    </source>
</evidence>
<evidence type="ECO:0000256" key="4">
    <source>
        <dbReference type="ARBA" id="ARBA00022475"/>
    </source>
</evidence>
<name>A0A1A9RWR8_9NEIS</name>
<keyword evidence="8" id="KW-0249">Electron transport</keyword>
<dbReference type="InterPro" id="IPR016174">
    <property type="entry name" value="Di-haem_cyt_TM"/>
</dbReference>
<dbReference type="OrthoDB" id="8723024at2"/>
<evidence type="ECO:0000256" key="2">
    <source>
        <dbReference type="ARBA" id="ARBA00004651"/>
    </source>
</evidence>
<evidence type="ECO:0000256" key="10">
    <source>
        <dbReference type="ARBA" id="ARBA00023004"/>
    </source>
</evidence>
<dbReference type="Proteomes" id="UP000077885">
    <property type="component" value="Unassembled WGS sequence"/>
</dbReference>
<organism evidence="15 16">
    <name type="scientific">Eikenella longinqua</name>
    <dbReference type="NCBI Taxonomy" id="1795827"/>
    <lineage>
        <taxon>Bacteria</taxon>
        <taxon>Pseudomonadati</taxon>
        <taxon>Pseudomonadota</taxon>
        <taxon>Betaproteobacteria</taxon>
        <taxon>Neisseriales</taxon>
        <taxon>Neisseriaceae</taxon>
        <taxon>Eikenella</taxon>
    </lineage>
</organism>
<keyword evidence="11 13" id="KW-0472">Membrane</keyword>
<keyword evidence="9 13" id="KW-1133">Transmembrane helix</keyword>
<keyword evidence="16" id="KW-1185">Reference proteome</keyword>
<keyword evidence="4" id="KW-1003">Cell membrane</keyword>
<dbReference type="STRING" id="1795827.A7P95_09200"/>
<dbReference type="GO" id="GO:0046872">
    <property type="term" value="F:metal ion binding"/>
    <property type="evidence" value="ECO:0007669"/>
    <property type="project" value="UniProtKB-KW"/>
</dbReference>
<dbReference type="Pfam" id="PF01292">
    <property type="entry name" value="Ni_hydr_CYTB"/>
    <property type="match status" value="1"/>
</dbReference>
<feature type="domain" description="Cytochrome b561 bacterial/Ni-hydrogenase" evidence="14">
    <location>
        <begin position="8"/>
        <end position="153"/>
    </location>
</feature>
<feature type="transmembrane region" description="Helical" evidence="13">
    <location>
        <begin position="46"/>
        <end position="65"/>
    </location>
</feature>
<dbReference type="EMBL" id="LXSL01000029">
    <property type="protein sequence ID" value="OAM26503.1"/>
    <property type="molecule type" value="Genomic_DNA"/>
</dbReference>
<evidence type="ECO:0000256" key="9">
    <source>
        <dbReference type="ARBA" id="ARBA00022989"/>
    </source>
</evidence>
<keyword evidence="5" id="KW-0349">Heme</keyword>
<evidence type="ECO:0000256" key="12">
    <source>
        <dbReference type="ARBA" id="ARBA00037975"/>
    </source>
</evidence>
<evidence type="ECO:0000256" key="5">
    <source>
        <dbReference type="ARBA" id="ARBA00022617"/>
    </source>
</evidence>
<dbReference type="GO" id="GO:0020037">
    <property type="term" value="F:heme binding"/>
    <property type="evidence" value="ECO:0007669"/>
    <property type="project" value="TreeGrafter"/>
</dbReference>
<dbReference type="PANTHER" id="PTHR30529">
    <property type="entry name" value="CYTOCHROME B561"/>
    <property type="match status" value="1"/>
</dbReference>
<dbReference type="GO" id="GO:0009055">
    <property type="term" value="F:electron transfer activity"/>
    <property type="evidence" value="ECO:0007669"/>
    <property type="project" value="InterPro"/>
</dbReference>
<comment type="subcellular location">
    <subcellularLocation>
        <location evidence="2">Cell membrane</location>
        <topology evidence="2">Multi-pass membrane protein</topology>
    </subcellularLocation>
</comment>
<gene>
    <name evidence="15" type="ORF">A7P95_09200</name>
</gene>
<dbReference type="PANTHER" id="PTHR30529:SF1">
    <property type="entry name" value="CYTOCHROME B561 HOMOLOG 2"/>
    <property type="match status" value="1"/>
</dbReference>
<evidence type="ECO:0000256" key="6">
    <source>
        <dbReference type="ARBA" id="ARBA00022692"/>
    </source>
</evidence>
<keyword evidence="6 13" id="KW-0812">Transmembrane</keyword>
<evidence type="ECO:0000259" key="14">
    <source>
        <dbReference type="Pfam" id="PF01292"/>
    </source>
</evidence>
<keyword evidence="7" id="KW-0479">Metal-binding</keyword>
<evidence type="ECO:0000313" key="15">
    <source>
        <dbReference type="EMBL" id="OAM26503.1"/>
    </source>
</evidence>
<keyword evidence="10" id="KW-0408">Iron</keyword>
<feature type="transmembrane region" description="Helical" evidence="13">
    <location>
        <begin position="123"/>
        <end position="143"/>
    </location>
</feature>
<reference evidence="16" key="1">
    <citation type="submission" date="2016-05" db="EMBL/GenBank/DDBJ databases">
        <title>Draft genome of Corynebacterium afermentans subsp. afermentans LCDC 88199T.</title>
        <authorList>
            <person name="Bernier A.-M."/>
            <person name="Bernard K."/>
        </authorList>
    </citation>
    <scope>NUCLEOTIDE SEQUENCE [LARGE SCALE GENOMIC DNA]</scope>
    <source>
        <strain evidence="16">NML02-A-017</strain>
    </source>
</reference>
<dbReference type="SUPFAM" id="SSF81342">
    <property type="entry name" value="Transmembrane di-heme cytochromes"/>
    <property type="match status" value="1"/>
</dbReference>
<dbReference type="RefSeq" id="WP_067594367.1">
    <property type="nucleotide sequence ID" value="NZ_LXSL01000029.1"/>
</dbReference>
<dbReference type="InterPro" id="IPR052168">
    <property type="entry name" value="Cytochrome_b561_oxidase"/>
</dbReference>
<proteinExistence type="inferred from homology"/>